<dbReference type="SUPFAM" id="SSF50044">
    <property type="entry name" value="SH3-domain"/>
    <property type="match status" value="1"/>
</dbReference>
<evidence type="ECO:0000256" key="3">
    <source>
        <dbReference type="ARBA" id="ARBA00022737"/>
    </source>
</evidence>
<dbReference type="Gene3D" id="2.30.30.40">
    <property type="entry name" value="SH3 Domains"/>
    <property type="match status" value="1"/>
</dbReference>
<evidence type="ECO:0000256" key="1">
    <source>
        <dbReference type="ARBA" id="ARBA00022443"/>
    </source>
</evidence>
<name>A0ABR1DVZ3_NECAM</name>
<keyword evidence="2" id="KW-0597">Phosphoprotein</keyword>
<evidence type="ECO:0000313" key="8">
    <source>
        <dbReference type="Proteomes" id="UP001303046"/>
    </source>
</evidence>
<feature type="domain" description="SH3" evidence="6">
    <location>
        <begin position="601"/>
        <end position="658"/>
    </location>
</feature>
<evidence type="ECO:0000259" key="6">
    <source>
        <dbReference type="PROSITE" id="PS50002"/>
    </source>
</evidence>
<dbReference type="Pfam" id="PF00018">
    <property type="entry name" value="SH3_1"/>
    <property type="match status" value="1"/>
</dbReference>
<dbReference type="InterPro" id="IPR003134">
    <property type="entry name" value="Hs1_Cortactin"/>
</dbReference>
<feature type="compositionally biased region" description="Basic and acidic residues" evidence="5">
    <location>
        <begin position="131"/>
        <end position="154"/>
    </location>
</feature>
<protein>
    <recommendedName>
        <fullName evidence="6">SH3 domain-containing protein</fullName>
    </recommendedName>
</protein>
<feature type="compositionally biased region" description="Basic and acidic residues" evidence="5">
    <location>
        <begin position="334"/>
        <end position="408"/>
    </location>
</feature>
<dbReference type="PRINTS" id="PR00452">
    <property type="entry name" value="SH3DOMAIN"/>
</dbReference>
<feature type="region of interest" description="Disordered" evidence="5">
    <location>
        <begin position="1"/>
        <end position="29"/>
    </location>
</feature>
<accession>A0ABR1DVZ3</accession>
<dbReference type="InterPro" id="IPR035716">
    <property type="entry name" value="Cortactin_SH3"/>
</dbReference>
<evidence type="ECO:0000256" key="2">
    <source>
        <dbReference type="ARBA" id="ARBA00022553"/>
    </source>
</evidence>
<proteinExistence type="predicted"/>
<dbReference type="Proteomes" id="UP001303046">
    <property type="component" value="Unassembled WGS sequence"/>
</dbReference>
<dbReference type="EMBL" id="JAVFWL010000005">
    <property type="protein sequence ID" value="KAK6754569.1"/>
    <property type="molecule type" value="Genomic_DNA"/>
</dbReference>
<dbReference type="PROSITE" id="PS50002">
    <property type="entry name" value="SH3"/>
    <property type="match status" value="1"/>
</dbReference>
<feature type="compositionally biased region" description="Basic and acidic residues" evidence="5">
    <location>
        <begin position="166"/>
        <end position="191"/>
    </location>
</feature>
<reference evidence="7 8" key="1">
    <citation type="submission" date="2023-08" db="EMBL/GenBank/DDBJ databases">
        <title>A Necator americanus chromosomal reference genome.</title>
        <authorList>
            <person name="Ilik V."/>
            <person name="Petrzelkova K.J."/>
            <person name="Pardy F."/>
            <person name="Fuh T."/>
            <person name="Niatou-Singa F.S."/>
            <person name="Gouil Q."/>
            <person name="Baker L."/>
            <person name="Ritchie M.E."/>
            <person name="Jex A.R."/>
            <person name="Gazzola D."/>
            <person name="Li H."/>
            <person name="Toshio Fujiwara R."/>
            <person name="Zhan B."/>
            <person name="Aroian R.V."/>
            <person name="Pafco B."/>
            <person name="Schwarz E.M."/>
        </authorList>
    </citation>
    <scope>NUCLEOTIDE SEQUENCE [LARGE SCALE GENOMIC DNA]</scope>
    <source>
        <strain evidence="7 8">Aroian</strain>
        <tissue evidence="7">Whole animal</tissue>
    </source>
</reference>
<feature type="compositionally biased region" description="Basic and acidic residues" evidence="5">
    <location>
        <begin position="280"/>
        <end position="315"/>
    </location>
</feature>
<sequence length="658" mass="73376">MSMWRATIGAKPPIAPKPTEDDEWETDPDFVNDISEKASRWGAKTVEGSGHQEHFSVEKLRQEALAADKIQQEKKLEQMPKASEGYGGKFGVMTDRMDKAAVSFDYKGKVEAHASQKDYAVGFGGKYGVQTDRKDKSAAGWDERVELSKHESQKDASSGYGGRFGVQKDRKDKSAAGWDEKVELSKHESQKDAATGYGGRFGVQTDRKDKSAVGWDDHSDLTKHESQTDYKQGFGGKFGVQKDRQDKSAVGYDSHNELQKHESQMDYKKGFGGRFGVQNDRQDRSAVGFEYHEHLSKHESQISNKAIDKSNDQSRGDSAPQKKSPQRENVPTPEKGRASDLRARFEKLAAGDTEDRVAAEREKRKREDEALREQQRREEEERMRRIEEQWKKQDAENPLDEEQRREAEVANELSYQQKTKRRSAGPAPGAVPIMPGISKQPLSPEPEQSKEEPPMSPPPAPIQVLPSVAKHPPQPAVAMPSAPVLACELRRPPSSDDEVDNEAEWEEEEKNFKKQPQTAPVPTNPVPLPTFSEEPKSYAPPMTAIPRYDVVPGDDDVAAVPAAPAAISAQYELPPCDEPAAVVTQSHANPQKGKTHPLDSSQGLTAVAIYDYQKNDDDEISFEPDDIITNIEQIDAGWWRGVCNGQYGLFPANYVELR</sequence>
<dbReference type="PRINTS" id="PR00499">
    <property type="entry name" value="P67PHOX"/>
</dbReference>
<evidence type="ECO:0000313" key="7">
    <source>
        <dbReference type="EMBL" id="KAK6754569.1"/>
    </source>
</evidence>
<dbReference type="CDD" id="cd11959">
    <property type="entry name" value="SH3_Cortactin"/>
    <property type="match status" value="1"/>
</dbReference>
<feature type="compositionally biased region" description="Basic and acidic residues" evidence="5">
    <location>
        <begin position="254"/>
        <end position="269"/>
    </location>
</feature>
<keyword evidence="3" id="KW-0677">Repeat</keyword>
<evidence type="ECO:0000256" key="5">
    <source>
        <dbReference type="SAM" id="MobiDB-lite"/>
    </source>
</evidence>
<dbReference type="PANTHER" id="PTHR10829">
    <property type="entry name" value="CORTACTIN AND DREBRIN"/>
    <property type="match status" value="1"/>
</dbReference>
<feature type="region of interest" description="Disordered" evidence="5">
    <location>
        <begin position="578"/>
        <end position="599"/>
    </location>
</feature>
<feature type="compositionally biased region" description="Acidic residues" evidence="5">
    <location>
        <begin position="495"/>
        <end position="509"/>
    </location>
</feature>
<keyword evidence="1 4" id="KW-0728">SH3 domain</keyword>
<feature type="region of interest" description="Disordered" evidence="5">
    <location>
        <begin position="127"/>
        <end position="541"/>
    </location>
</feature>
<comment type="caution">
    <text evidence="7">The sequence shown here is derived from an EMBL/GenBank/DDBJ whole genome shotgun (WGS) entry which is preliminary data.</text>
</comment>
<organism evidence="7 8">
    <name type="scientific">Necator americanus</name>
    <name type="common">Human hookworm</name>
    <dbReference type="NCBI Taxonomy" id="51031"/>
    <lineage>
        <taxon>Eukaryota</taxon>
        <taxon>Metazoa</taxon>
        <taxon>Ecdysozoa</taxon>
        <taxon>Nematoda</taxon>
        <taxon>Chromadorea</taxon>
        <taxon>Rhabditida</taxon>
        <taxon>Rhabditina</taxon>
        <taxon>Rhabditomorpha</taxon>
        <taxon>Strongyloidea</taxon>
        <taxon>Ancylostomatidae</taxon>
        <taxon>Bunostominae</taxon>
        <taxon>Necator</taxon>
    </lineage>
</organism>
<dbReference type="PROSITE" id="PS51090">
    <property type="entry name" value="CORTACTIN"/>
    <property type="match status" value="6"/>
</dbReference>
<dbReference type="PANTHER" id="PTHR10829:SF23">
    <property type="entry name" value="CORTACTIN, ISOFORM A"/>
    <property type="match status" value="1"/>
</dbReference>
<dbReference type="SMART" id="SM00326">
    <property type="entry name" value="SH3"/>
    <property type="match status" value="1"/>
</dbReference>
<feature type="compositionally biased region" description="Acidic residues" evidence="5">
    <location>
        <begin position="20"/>
        <end position="29"/>
    </location>
</feature>
<dbReference type="InterPro" id="IPR001452">
    <property type="entry name" value="SH3_domain"/>
</dbReference>
<dbReference type="Pfam" id="PF02218">
    <property type="entry name" value="HS1_rep"/>
    <property type="match status" value="6"/>
</dbReference>
<keyword evidence="8" id="KW-1185">Reference proteome</keyword>
<dbReference type="InterPro" id="IPR036028">
    <property type="entry name" value="SH3-like_dom_sf"/>
</dbReference>
<evidence type="ECO:0000256" key="4">
    <source>
        <dbReference type="PROSITE-ProRule" id="PRU00192"/>
    </source>
</evidence>
<gene>
    <name evidence="7" type="primary">Necator_chrV.g18309</name>
    <name evidence="7" type="ORF">RB195_013518</name>
</gene>
<feature type="compositionally biased region" description="Basic and acidic residues" evidence="5">
    <location>
        <begin position="205"/>
        <end position="228"/>
    </location>
</feature>